<comment type="caution">
    <text evidence="1">The sequence shown here is derived from an EMBL/GenBank/DDBJ whole genome shotgun (WGS) entry which is preliminary data.</text>
</comment>
<accession>A0ACC0KXP1</accession>
<name>A0ACC0KXP1_CHOFU</name>
<proteinExistence type="predicted"/>
<gene>
    <name evidence="1" type="ORF">MSG28_014940</name>
</gene>
<keyword evidence="2" id="KW-1185">Reference proteome</keyword>
<evidence type="ECO:0000313" key="2">
    <source>
        <dbReference type="Proteomes" id="UP001064048"/>
    </source>
</evidence>
<evidence type="ECO:0000313" key="1">
    <source>
        <dbReference type="EMBL" id="KAI8441319.1"/>
    </source>
</evidence>
<sequence length="266" mass="29604">MYDIGRLRGSESVIECTPEVMKVTVPMDGDRQISYLDQLKAGGRETHTVRCVVSGVKRLARAVDFPLDLIEPDVINITRNEQGQAPIPILTAVVKQNGRHCSVDPYLFDNFVTEDGDVLAAKFRAFKFPDTSYVQFKGTVTVCLDKCQGVQCSNGVTGYGRRRRSIDSNPDFNKVYEVSLTTFIKVDWVDGEKQAEDVLALLKNLKVANQMLGGADEDPESAQSDFIVYPEQTQREFILNPEDVNAANTLQYSCILTLSLLLALLK</sequence>
<organism evidence="1 2">
    <name type="scientific">Choristoneura fumiferana</name>
    <name type="common">Spruce budworm moth</name>
    <name type="synonym">Archips fumiferana</name>
    <dbReference type="NCBI Taxonomy" id="7141"/>
    <lineage>
        <taxon>Eukaryota</taxon>
        <taxon>Metazoa</taxon>
        <taxon>Ecdysozoa</taxon>
        <taxon>Arthropoda</taxon>
        <taxon>Hexapoda</taxon>
        <taxon>Insecta</taxon>
        <taxon>Pterygota</taxon>
        <taxon>Neoptera</taxon>
        <taxon>Endopterygota</taxon>
        <taxon>Lepidoptera</taxon>
        <taxon>Glossata</taxon>
        <taxon>Ditrysia</taxon>
        <taxon>Tortricoidea</taxon>
        <taxon>Tortricidae</taxon>
        <taxon>Tortricinae</taxon>
        <taxon>Choristoneura</taxon>
    </lineage>
</organism>
<dbReference type="Proteomes" id="UP001064048">
    <property type="component" value="Chromosome 27"/>
</dbReference>
<reference evidence="1 2" key="1">
    <citation type="journal article" date="2022" name="Genome Biol. Evol.">
        <title>The Spruce Budworm Genome: Reconstructing the Evolutionary History of Antifreeze Proteins.</title>
        <authorList>
            <person name="Beliveau C."/>
            <person name="Gagne P."/>
            <person name="Picq S."/>
            <person name="Vernygora O."/>
            <person name="Keeling C.I."/>
            <person name="Pinkney K."/>
            <person name="Doucet D."/>
            <person name="Wen F."/>
            <person name="Johnston J.S."/>
            <person name="Maaroufi H."/>
            <person name="Boyle B."/>
            <person name="Laroche J."/>
            <person name="Dewar K."/>
            <person name="Juretic N."/>
            <person name="Blackburn G."/>
            <person name="Nisole A."/>
            <person name="Brunet B."/>
            <person name="Brandao M."/>
            <person name="Lumley L."/>
            <person name="Duan J."/>
            <person name="Quan G."/>
            <person name="Lucarotti C.J."/>
            <person name="Roe A.D."/>
            <person name="Sperling F.A.H."/>
            <person name="Levesque R.C."/>
            <person name="Cusson M."/>
        </authorList>
    </citation>
    <scope>NUCLEOTIDE SEQUENCE [LARGE SCALE GENOMIC DNA]</scope>
    <source>
        <strain evidence="1">Glfc:IPQL:Cfum</strain>
    </source>
</reference>
<protein>
    <submittedName>
        <fullName evidence="1">Uncharacterized protein</fullName>
    </submittedName>
</protein>
<dbReference type="EMBL" id="CM046127">
    <property type="protein sequence ID" value="KAI8441319.1"/>
    <property type="molecule type" value="Genomic_DNA"/>
</dbReference>